<comment type="caution">
    <text evidence="1">The sequence shown here is derived from an EMBL/GenBank/DDBJ whole genome shotgun (WGS) entry which is preliminary data.</text>
</comment>
<protein>
    <submittedName>
        <fullName evidence="1">Uncharacterized protein</fullName>
    </submittedName>
</protein>
<accession>A0ABQ7GWY0</accession>
<evidence type="ECO:0000313" key="2">
    <source>
        <dbReference type="Proteomes" id="UP000815325"/>
    </source>
</evidence>
<proteinExistence type="predicted"/>
<sequence length="66" mass="7478">MHSSTLACKHAHTLCSRLLSCFAETDEWIDNTQNVRVSTLRLLASLPPAQRVRAARLRRTATLYKP</sequence>
<dbReference type="Proteomes" id="UP000815325">
    <property type="component" value="Unassembled WGS sequence"/>
</dbReference>
<gene>
    <name evidence="1" type="ORF">DUNSADRAFT_1513</name>
</gene>
<name>A0ABQ7GWY0_DUNSA</name>
<evidence type="ECO:0000313" key="1">
    <source>
        <dbReference type="EMBL" id="KAF5839115.1"/>
    </source>
</evidence>
<organism evidence="1 2">
    <name type="scientific">Dunaliella salina</name>
    <name type="common">Green alga</name>
    <name type="synonym">Protococcus salinus</name>
    <dbReference type="NCBI Taxonomy" id="3046"/>
    <lineage>
        <taxon>Eukaryota</taxon>
        <taxon>Viridiplantae</taxon>
        <taxon>Chlorophyta</taxon>
        <taxon>core chlorophytes</taxon>
        <taxon>Chlorophyceae</taxon>
        <taxon>CS clade</taxon>
        <taxon>Chlamydomonadales</taxon>
        <taxon>Dunaliellaceae</taxon>
        <taxon>Dunaliella</taxon>
    </lineage>
</organism>
<dbReference type="EMBL" id="MU069554">
    <property type="protein sequence ID" value="KAF5839115.1"/>
    <property type="molecule type" value="Genomic_DNA"/>
</dbReference>
<keyword evidence="2" id="KW-1185">Reference proteome</keyword>
<reference evidence="1" key="1">
    <citation type="submission" date="2017-08" db="EMBL/GenBank/DDBJ databases">
        <authorList>
            <person name="Polle J.E."/>
            <person name="Barry K."/>
            <person name="Cushman J."/>
            <person name="Schmutz J."/>
            <person name="Tran D."/>
            <person name="Hathwaick L.T."/>
            <person name="Yim W.C."/>
            <person name="Jenkins J."/>
            <person name="Mckie-Krisberg Z.M."/>
            <person name="Prochnik S."/>
            <person name="Lindquist E."/>
            <person name="Dockter R.B."/>
            <person name="Adam C."/>
            <person name="Molina H."/>
            <person name="Bunkerborg J."/>
            <person name="Jin E."/>
            <person name="Buchheim M."/>
            <person name="Magnuson J."/>
        </authorList>
    </citation>
    <scope>NUCLEOTIDE SEQUENCE</scope>
    <source>
        <strain evidence="1">CCAP 19/18</strain>
    </source>
</reference>